<dbReference type="GO" id="GO:0006979">
    <property type="term" value="P:response to oxidative stress"/>
    <property type="evidence" value="ECO:0007669"/>
    <property type="project" value="InterPro"/>
</dbReference>
<dbReference type="GO" id="GO:0005737">
    <property type="term" value="C:cytoplasm"/>
    <property type="evidence" value="ECO:0007669"/>
    <property type="project" value="TreeGrafter"/>
</dbReference>
<proteinExistence type="inferred from homology"/>
<dbReference type="GO" id="GO:0030091">
    <property type="term" value="P:protein repair"/>
    <property type="evidence" value="ECO:0007669"/>
    <property type="project" value="InterPro"/>
</dbReference>
<dbReference type="GO" id="GO:0033743">
    <property type="term" value="F:peptide-methionine (R)-S-oxide reductase activity"/>
    <property type="evidence" value="ECO:0007669"/>
    <property type="project" value="UniProtKB-EC"/>
</dbReference>
<dbReference type="AlphaFoldDB" id="A0A7R9A4Z0"/>
<dbReference type="InterPro" id="IPR011057">
    <property type="entry name" value="Mss4-like_sf"/>
</dbReference>
<dbReference type="OrthoDB" id="44061at2759"/>
<sequence length="239" mass="25577">MGFLSGSLDLLTWILLVLSASLTSVRLVNRWNRTAAWAIAGSGLVRGISDGPGSSKMSCGSMSPRAELCKNLTPQQFHVTQEGGTERAFTGKWYKHKETGSYTCIVCGESLFSSTTKYDSGSGWPSFYDVVSAGKVTLRKDTSGVGGNLLRLLADPGLVRTEVTCAKCGAHLGHVFDDGPQPTGKRYCINSASLDFRRGDSIGNGNEVDGKAGCNHLPESNERKRFLFGDGLSDVKNGK</sequence>
<comment type="cofactor">
    <cofactor evidence="6">
        <name>Zn(2+)</name>
        <dbReference type="ChEBI" id="CHEBI:29105"/>
    </cofactor>
    <text evidence="6">Binds 1 zinc ion per subunit.</text>
</comment>
<dbReference type="PROSITE" id="PS51790">
    <property type="entry name" value="MSRB"/>
    <property type="match status" value="1"/>
</dbReference>
<dbReference type="InterPro" id="IPR028427">
    <property type="entry name" value="Met_Sox_Rdtase_MsrB"/>
</dbReference>
<dbReference type="Pfam" id="PF01641">
    <property type="entry name" value="SelR"/>
    <property type="match status" value="1"/>
</dbReference>
<evidence type="ECO:0000256" key="6">
    <source>
        <dbReference type="RuleBase" id="RU365044"/>
    </source>
</evidence>
<keyword evidence="4 6" id="KW-0560">Oxidoreductase</keyword>
<comment type="function">
    <text evidence="6">Methionine-sulfoxide reductase that specifically reduces methionine (R)-sulfoxide back to methionine. While in many cases methionine oxidation is the result of random oxidation following oxidative stress, methionine oxidation is also a post-translational modification that takes place on specific residues.</text>
</comment>
<organism evidence="8">
    <name type="scientific">Darwinula stevensoni</name>
    <dbReference type="NCBI Taxonomy" id="69355"/>
    <lineage>
        <taxon>Eukaryota</taxon>
        <taxon>Metazoa</taxon>
        <taxon>Ecdysozoa</taxon>
        <taxon>Arthropoda</taxon>
        <taxon>Crustacea</taxon>
        <taxon>Oligostraca</taxon>
        <taxon>Ostracoda</taxon>
        <taxon>Podocopa</taxon>
        <taxon>Podocopida</taxon>
        <taxon>Darwinulocopina</taxon>
        <taxon>Darwinuloidea</taxon>
        <taxon>Darwinulidae</taxon>
        <taxon>Darwinula</taxon>
    </lineage>
</organism>
<dbReference type="PANTHER" id="PTHR10173">
    <property type="entry name" value="METHIONINE SULFOXIDE REDUCTASE"/>
    <property type="match status" value="1"/>
</dbReference>
<dbReference type="GO" id="GO:0046872">
    <property type="term" value="F:metal ion binding"/>
    <property type="evidence" value="ECO:0007669"/>
    <property type="project" value="UniProtKB-KW"/>
</dbReference>
<gene>
    <name evidence="8" type="ORF">DSTB1V02_LOCUS6291</name>
</gene>
<dbReference type="FunFam" id="2.170.150.20:FF:000001">
    <property type="entry name" value="Peptide methionine sulfoxide reductase MsrB"/>
    <property type="match status" value="1"/>
</dbReference>
<evidence type="ECO:0000256" key="3">
    <source>
        <dbReference type="ARBA" id="ARBA00022833"/>
    </source>
</evidence>
<name>A0A7R9A4Z0_9CRUS</name>
<protein>
    <recommendedName>
        <fullName evidence="6">Peptide-methionine (R)-S-oxide reductase</fullName>
        <ecNumber evidence="6">1.8.4.12</ecNumber>
    </recommendedName>
</protein>
<dbReference type="EC" id="1.8.4.12" evidence="6"/>
<feature type="signal peptide" evidence="6">
    <location>
        <begin position="1"/>
        <end position="19"/>
    </location>
</feature>
<keyword evidence="9" id="KW-1185">Reference proteome</keyword>
<dbReference type="PANTHER" id="PTHR10173:SF52">
    <property type="entry name" value="METHIONINE-R-SULFOXIDE REDUCTASE B1"/>
    <property type="match status" value="1"/>
</dbReference>
<feature type="domain" description="MsrB" evidence="7">
    <location>
        <begin position="65"/>
        <end position="199"/>
    </location>
</feature>
<evidence type="ECO:0000256" key="1">
    <source>
        <dbReference type="ARBA" id="ARBA00007174"/>
    </source>
</evidence>
<reference evidence="8" key="1">
    <citation type="submission" date="2020-11" db="EMBL/GenBank/DDBJ databases">
        <authorList>
            <person name="Tran Van P."/>
        </authorList>
    </citation>
    <scope>NUCLEOTIDE SEQUENCE</scope>
</reference>
<comment type="catalytic activity">
    <reaction evidence="5 6">
        <text>L-methionyl-[protein] + [thioredoxin]-disulfide + H2O = L-methionyl-(R)-S-oxide-[protein] + [thioredoxin]-dithiol</text>
        <dbReference type="Rhea" id="RHEA:24164"/>
        <dbReference type="Rhea" id="RHEA-COMP:10698"/>
        <dbReference type="Rhea" id="RHEA-COMP:10700"/>
        <dbReference type="Rhea" id="RHEA-COMP:12313"/>
        <dbReference type="Rhea" id="RHEA-COMP:12314"/>
        <dbReference type="ChEBI" id="CHEBI:15377"/>
        <dbReference type="ChEBI" id="CHEBI:16044"/>
        <dbReference type="ChEBI" id="CHEBI:29950"/>
        <dbReference type="ChEBI" id="CHEBI:45764"/>
        <dbReference type="ChEBI" id="CHEBI:50058"/>
        <dbReference type="EC" id="1.8.4.12"/>
    </reaction>
</comment>
<dbReference type="EMBL" id="CAJPEV010001133">
    <property type="protein sequence ID" value="CAG0890929.1"/>
    <property type="molecule type" value="Genomic_DNA"/>
</dbReference>
<dbReference type="Gene3D" id="2.170.150.20">
    <property type="entry name" value="Peptide methionine sulfoxide reductase"/>
    <property type="match status" value="1"/>
</dbReference>
<dbReference type="EMBL" id="LR900650">
    <property type="protein sequence ID" value="CAD7246441.1"/>
    <property type="molecule type" value="Genomic_DNA"/>
</dbReference>
<evidence type="ECO:0000256" key="2">
    <source>
        <dbReference type="ARBA" id="ARBA00022723"/>
    </source>
</evidence>
<dbReference type="Proteomes" id="UP000677054">
    <property type="component" value="Unassembled WGS sequence"/>
</dbReference>
<evidence type="ECO:0000256" key="5">
    <source>
        <dbReference type="ARBA" id="ARBA00048488"/>
    </source>
</evidence>
<comment type="similarity">
    <text evidence="1 6">Belongs to the MsrB Met sulfoxide reductase family.</text>
</comment>
<keyword evidence="2 6" id="KW-0479">Metal-binding</keyword>
<evidence type="ECO:0000313" key="9">
    <source>
        <dbReference type="Proteomes" id="UP000677054"/>
    </source>
</evidence>
<keyword evidence="6" id="KW-0732">Signal</keyword>
<accession>A0A7R9A4Z0</accession>
<dbReference type="InterPro" id="IPR002579">
    <property type="entry name" value="Met_Sox_Rdtase_MsrB_dom"/>
</dbReference>
<feature type="chain" id="PRO_5036513655" description="Peptide-methionine (R)-S-oxide reductase" evidence="6">
    <location>
        <begin position="20"/>
        <end position="239"/>
    </location>
</feature>
<evidence type="ECO:0000313" key="8">
    <source>
        <dbReference type="EMBL" id="CAD7246441.1"/>
    </source>
</evidence>
<keyword evidence="3 6" id="KW-0862">Zinc</keyword>
<evidence type="ECO:0000256" key="4">
    <source>
        <dbReference type="ARBA" id="ARBA00023002"/>
    </source>
</evidence>
<dbReference type="SUPFAM" id="SSF51316">
    <property type="entry name" value="Mss4-like"/>
    <property type="match status" value="1"/>
</dbReference>
<evidence type="ECO:0000259" key="7">
    <source>
        <dbReference type="PROSITE" id="PS51790"/>
    </source>
</evidence>
<dbReference type="NCBIfam" id="TIGR00357">
    <property type="entry name" value="peptide-methionine (R)-S-oxide reductase MsrB"/>
    <property type="match status" value="1"/>
</dbReference>